<feature type="transmembrane region" description="Helical" evidence="1">
    <location>
        <begin position="151"/>
        <end position="170"/>
    </location>
</feature>
<keyword evidence="3" id="KW-1185">Reference proteome</keyword>
<evidence type="ECO:0000313" key="3">
    <source>
        <dbReference type="Proteomes" id="UP001346877"/>
    </source>
</evidence>
<evidence type="ECO:0008006" key="4">
    <source>
        <dbReference type="Google" id="ProtNLM"/>
    </source>
</evidence>
<name>A0ABZ1PKT9_9ACTN</name>
<feature type="transmembrane region" description="Helical" evidence="1">
    <location>
        <begin position="98"/>
        <end position="131"/>
    </location>
</feature>
<feature type="transmembrane region" description="Helical" evidence="1">
    <location>
        <begin position="64"/>
        <end position="86"/>
    </location>
</feature>
<feature type="transmembrane region" description="Helical" evidence="1">
    <location>
        <begin position="215"/>
        <end position="239"/>
    </location>
</feature>
<proteinExistence type="predicted"/>
<evidence type="ECO:0000313" key="2">
    <source>
        <dbReference type="EMBL" id="WUI84415.1"/>
    </source>
</evidence>
<organism evidence="2 3">
    <name type="scientific">Micromonospora zamorensis</name>
    <dbReference type="NCBI Taxonomy" id="709883"/>
    <lineage>
        <taxon>Bacteria</taxon>
        <taxon>Bacillati</taxon>
        <taxon>Actinomycetota</taxon>
        <taxon>Actinomycetes</taxon>
        <taxon>Micromonosporales</taxon>
        <taxon>Micromonosporaceae</taxon>
        <taxon>Micromonospora</taxon>
    </lineage>
</organism>
<keyword evidence="1" id="KW-0812">Transmembrane</keyword>
<keyword evidence="1" id="KW-0472">Membrane</keyword>
<evidence type="ECO:0000256" key="1">
    <source>
        <dbReference type="SAM" id="Phobius"/>
    </source>
</evidence>
<sequence>MGDLRKPFLLLAMLAIVLAIGVELGAGLLLGGADAGAALADSAGALDVELDDVSGVSEPSGRGTGYLALIDAVAVWSTGLFCLALLLPERVQGRVQGVAGLIFSIILIIVGLVALVIAFVELTIMVSLFLAAPFGTLAYLALWGFFPVGEAAVLLGLVLLLKLVWAGLLVAAQPRFLQNKGLVLLILTTLLCTVVLEFLHNLVPVILVSIVDDVAALVFAIIAIIWGLVLLIGSIPAIVKAIRVTAALPARASATTRPSPR</sequence>
<feature type="transmembrane region" description="Helical" evidence="1">
    <location>
        <begin position="182"/>
        <end position="203"/>
    </location>
</feature>
<dbReference type="EMBL" id="CP107941">
    <property type="protein sequence ID" value="WUI84415.1"/>
    <property type="molecule type" value="Genomic_DNA"/>
</dbReference>
<gene>
    <name evidence="2" type="ORF">OG375_08890</name>
</gene>
<dbReference type="RefSeq" id="WP_210789675.1">
    <property type="nucleotide sequence ID" value="NZ_CP107936.1"/>
</dbReference>
<dbReference type="Proteomes" id="UP001346877">
    <property type="component" value="Chromosome"/>
</dbReference>
<reference evidence="2 3" key="1">
    <citation type="submission" date="2022-10" db="EMBL/GenBank/DDBJ databases">
        <title>The complete genomes of actinobacterial strains from the NBC collection.</title>
        <authorList>
            <person name="Joergensen T.S."/>
            <person name="Alvarez Arevalo M."/>
            <person name="Sterndorff E.B."/>
            <person name="Faurdal D."/>
            <person name="Vuksanovic O."/>
            <person name="Mourched A.-S."/>
            <person name="Charusanti P."/>
            <person name="Shaw S."/>
            <person name="Blin K."/>
            <person name="Weber T."/>
        </authorList>
    </citation>
    <scope>NUCLEOTIDE SEQUENCE [LARGE SCALE GENOMIC DNA]</scope>
    <source>
        <strain evidence="2 3">NBC_00396</strain>
    </source>
</reference>
<accession>A0ABZ1PKT9</accession>
<keyword evidence="1" id="KW-1133">Transmembrane helix</keyword>
<protein>
    <recommendedName>
        <fullName evidence="4">Integral membrane protein</fullName>
    </recommendedName>
</protein>